<evidence type="ECO:0000313" key="3">
    <source>
        <dbReference type="Proteomes" id="UP000234275"/>
    </source>
</evidence>
<sequence length="548" mass="60557">MSADKLLYQMDLSSHQNEWYDFDNFFEFPSGDLDSNSTSVDSVSPKDFELGYSEADATNWNSNLGACSQAPFPELVDYENPFGEYTLGTEPIANPNEILQLPSSSEAEGLVGSTYDSTWSPDFPGHDEQFYSTIRQMVESQAATDAGYSSKKEKRIEASIALHMQRLQDVSLPDLDLFSDSNTSFPSPCWSETARPNASVDGSPATTLLSEPTSKSPTPPSTSDAAAGGMELVLDLNMNTAANVPKKQKPRSRAQKENYIKARKYGACEKHRKQHKRCNCLEVNISRVDMAGSLLSTTPEVLRPAKYAQQLHVRGQDHDRLVLQTRMRQSNTQQSVQSASLVDRNDPSPVVSSPESSTTRHSPCHAQRPVSSSDLGRTLQVRSPVLEIIPRRNVGHVSSTGLPATQTVQESPTASFSQHTSRIRRLANRGSPELGAVIHGHDHDQLLSQGLLQRWRTRPTTRTGQESVQPQTVQHTPGSRVSSNDGLAVQWRLPVLSVCAGLYNTVLAFSQFWQKSASVTSWAGNLLERFLVVSSKQFWHVRKGWGLN</sequence>
<feature type="compositionally biased region" description="Polar residues" evidence="1">
    <location>
        <begin position="328"/>
        <end position="340"/>
    </location>
</feature>
<accession>A0A2I2FYZ2</accession>
<evidence type="ECO:0000256" key="1">
    <source>
        <dbReference type="SAM" id="MobiDB-lite"/>
    </source>
</evidence>
<proteinExistence type="predicted"/>
<feature type="region of interest" description="Disordered" evidence="1">
    <location>
        <begin position="186"/>
        <end position="226"/>
    </location>
</feature>
<protein>
    <submittedName>
        <fullName evidence="2">Uncharacterized protein</fullName>
    </submittedName>
</protein>
<dbReference type="Proteomes" id="UP000234275">
    <property type="component" value="Unassembled WGS sequence"/>
</dbReference>
<dbReference type="AlphaFoldDB" id="A0A2I2FYZ2"/>
<dbReference type="EMBL" id="MSFO01000007">
    <property type="protein sequence ID" value="PLB45849.1"/>
    <property type="molecule type" value="Genomic_DNA"/>
</dbReference>
<dbReference type="RefSeq" id="XP_024701151.1">
    <property type="nucleotide sequence ID" value="XM_024854994.1"/>
</dbReference>
<feature type="region of interest" description="Disordered" evidence="1">
    <location>
        <begin position="459"/>
        <end position="482"/>
    </location>
</feature>
<dbReference type="GeneID" id="36562700"/>
<feature type="compositionally biased region" description="Low complexity" evidence="1">
    <location>
        <begin position="206"/>
        <end position="216"/>
    </location>
</feature>
<dbReference type="OrthoDB" id="4346289at2759"/>
<feature type="compositionally biased region" description="Low complexity" evidence="1">
    <location>
        <begin position="347"/>
        <end position="357"/>
    </location>
</feature>
<dbReference type="VEuPathDB" id="FungiDB:P170DRAFT_512466"/>
<name>A0A2I2FYZ2_9EURO</name>
<evidence type="ECO:0000313" key="2">
    <source>
        <dbReference type="EMBL" id="PLB45849.1"/>
    </source>
</evidence>
<comment type="caution">
    <text evidence="2">The sequence shown here is derived from an EMBL/GenBank/DDBJ whole genome shotgun (WGS) entry which is preliminary data.</text>
</comment>
<organism evidence="2 3">
    <name type="scientific">Aspergillus steynii IBT 23096</name>
    <dbReference type="NCBI Taxonomy" id="1392250"/>
    <lineage>
        <taxon>Eukaryota</taxon>
        <taxon>Fungi</taxon>
        <taxon>Dikarya</taxon>
        <taxon>Ascomycota</taxon>
        <taxon>Pezizomycotina</taxon>
        <taxon>Eurotiomycetes</taxon>
        <taxon>Eurotiomycetidae</taxon>
        <taxon>Eurotiales</taxon>
        <taxon>Aspergillaceae</taxon>
        <taxon>Aspergillus</taxon>
        <taxon>Aspergillus subgen. Circumdati</taxon>
    </lineage>
</organism>
<reference evidence="2 3" key="1">
    <citation type="submission" date="2016-12" db="EMBL/GenBank/DDBJ databases">
        <title>The genomes of Aspergillus section Nigri reveals drivers in fungal speciation.</title>
        <authorList>
            <consortium name="DOE Joint Genome Institute"/>
            <person name="Vesth T.C."/>
            <person name="Nybo J."/>
            <person name="Theobald S."/>
            <person name="Brandl J."/>
            <person name="Frisvad J.C."/>
            <person name="Nielsen K.F."/>
            <person name="Lyhne E.K."/>
            <person name="Kogle M.E."/>
            <person name="Kuo A."/>
            <person name="Riley R."/>
            <person name="Clum A."/>
            <person name="Nolan M."/>
            <person name="Lipzen A."/>
            <person name="Salamov A."/>
            <person name="Henrissat B."/>
            <person name="Wiebenga A."/>
            <person name="De Vries R.P."/>
            <person name="Grigoriev I.V."/>
            <person name="Mortensen U.H."/>
            <person name="Andersen M.R."/>
            <person name="Baker S.E."/>
        </authorList>
    </citation>
    <scope>NUCLEOTIDE SEQUENCE [LARGE SCALE GENOMIC DNA]</scope>
    <source>
        <strain evidence="2 3">IBT 23096</strain>
    </source>
</reference>
<keyword evidence="3" id="KW-1185">Reference proteome</keyword>
<feature type="region of interest" description="Disordered" evidence="1">
    <location>
        <begin position="328"/>
        <end position="378"/>
    </location>
</feature>
<gene>
    <name evidence="2" type="ORF">P170DRAFT_512466</name>
</gene>